<comment type="caution">
    <text evidence="1">The sequence shown here is derived from an EMBL/GenBank/DDBJ whole genome shotgun (WGS) entry which is preliminary data.</text>
</comment>
<dbReference type="AlphaFoldDB" id="A0A3A1UX24"/>
<dbReference type="Proteomes" id="UP000266482">
    <property type="component" value="Unassembled WGS sequence"/>
</dbReference>
<sequence length="165" mass="18912">MKNHFKALCVVILAGLLMGCASNEKLDLHSERLNPANGADIWNSLQYEIITDLNTMRSIESEATEHSIMLHFYLRLENRGAKTAETFQAAFHEAIPLTYKNGSLYKGIDKGELHPNDSYEITGYYVFDKKEELEAFIEKSNFTMEWTEDKDSNRLVLAFPTEPTR</sequence>
<name>A0A3A1UX24_9BACL</name>
<gene>
    <name evidence="1" type="ORF">D3P08_21760</name>
</gene>
<keyword evidence="2" id="KW-1185">Reference proteome</keyword>
<proteinExistence type="predicted"/>
<dbReference type="RefSeq" id="WP_119602231.1">
    <property type="nucleotide sequence ID" value="NZ_QXQA01000017.1"/>
</dbReference>
<accession>A0A3A1UX24</accession>
<evidence type="ECO:0000313" key="1">
    <source>
        <dbReference type="EMBL" id="RIX49900.1"/>
    </source>
</evidence>
<protein>
    <recommendedName>
        <fullName evidence="3">Lipoprotein</fullName>
    </recommendedName>
</protein>
<dbReference type="EMBL" id="QXQA01000017">
    <property type="protein sequence ID" value="RIX49900.1"/>
    <property type="molecule type" value="Genomic_DNA"/>
</dbReference>
<reference evidence="1 2" key="1">
    <citation type="submission" date="2018-09" db="EMBL/GenBank/DDBJ databases">
        <title>Paenibacillus aracenensis nov. sp. isolated from a cave in southern Spain.</title>
        <authorList>
            <person name="Jurado V."/>
            <person name="Gutierrez-Patricio S."/>
            <person name="Gonzalez-Pimentel J.L."/>
            <person name="Miller A.Z."/>
            <person name="Laiz L."/>
            <person name="Saiz-Jimenez C."/>
        </authorList>
    </citation>
    <scope>NUCLEOTIDE SEQUENCE [LARGE SCALE GENOMIC DNA]</scope>
    <source>
        <strain evidence="1 2">DSM 22867</strain>
    </source>
</reference>
<organism evidence="1 2">
    <name type="scientific">Paenibacillus nanensis</name>
    <dbReference type="NCBI Taxonomy" id="393251"/>
    <lineage>
        <taxon>Bacteria</taxon>
        <taxon>Bacillati</taxon>
        <taxon>Bacillota</taxon>
        <taxon>Bacilli</taxon>
        <taxon>Bacillales</taxon>
        <taxon>Paenibacillaceae</taxon>
        <taxon>Paenibacillus</taxon>
    </lineage>
</organism>
<evidence type="ECO:0008006" key="3">
    <source>
        <dbReference type="Google" id="ProtNLM"/>
    </source>
</evidence>
<evidence type="ECO:0000313" key="2">
    <source>
        <dbReference type="Proteomes" id="UP000266482"/>
    </source>
</evidence>
<dbReference type="PROSITE" id="PS51257">
    <property type="entry name" value="PROKAR_LIPOPROTEIN"/>
    <property type="match status" value="1"/>
</dbReference>